<dbReference type="PROSITE" id="PS50261">
    <property type="entry name" value="G_PROTEIN_RECEP_F2_4"/>
    <property type="match status" value="1"/>
</dbReference>
<dbReference type="AlphaFoldDB" id="A0A8E0RUL3"/>
<keyword evidence="4 6" id="KW-0472">Membrane</keyword>
<dbReference type="PANTHER" id="PTHR12011:SF347">
    <property type="entry name" value="FI21270P1-RELATED"/>
    <property type="match status" value="1"/>
</dbReference>
<dbReference type="PANTHER" id="PTHR12011">
    <property type="entry name" value="ADHESION G-PROTEIN COUPLED RECEPTOR"/>
    <property type="match status" value="1"/>
</dbReference>
<keyword evidence="8" id="KW-0675">Receptor</keyword>
<name>A0A8E0RUL3_9TREM</name>
<comment type="caution">
    <text evidence="8">The sequence shown here is derived from an EMBL/GenBank/DDBJ whole genome shotgun (WGS) entry which is preliminary data.</text>
</comment>
<feature type="transmembrane region" description="Helical" evidence="6">
    <location>
        <begin position="327"/>
        <end position="346"/>
    </location>
</feature>
<keyword evidence="9" id="KW-1185">Reference proteome</keyword>
<feature type="compositionally biased region" description="Polar residues" evidence="5">
    <location>
        <begin position="559"/>
        <end position="569"/>
    </location>
</feature>
<evidence type="ECO:0000256" key="3">
    <source>
        <dbReference type="ARBA" id="ARBA00022989"/>
    </source>
</evidence>
<feature type="transmembrane region" description="Helical" evidence="6">
    <location>
        <begin position="385"/>
        <end position="414"/>
    </location>
</feature>
<feature type="transmembrane region" description="Helical" evidence="6">
    <location>
        <begin position="434"/>
        <end position="452"/>
    </location>
</feature>
<dbReference type="GO" id="GO:0004930">
    <property type="term" value="F:G protein-coupled receptor activity"/>
    <property type="evidence" value="ECO:0007669"/>
    <property type="project" value="InterPro"/>
</dbReference>
<dbReference type="InterPro" id="IPR017981">
    <property type="entry name" value="GPCR_2-like_7TM"/>
</dbReference>
<evidence type="ECO:0000256" key="4">
    <source>
        <dbReference type="ARBA" id="ARBA00023136"/>
    </source>
</evidence>
<accession>A0A8E0RUL3</accession>
<evidence type="ECO:0000259" key="7">
    <source>
        <dbReference type="PROSITE" id="PS50261"/>
    </source>
</evidence>
<feature type="transmembrane region" description="Helical" evidence="6">
    <location>
        <begin position="490"/>
        <end position="512"/>
    </location>
</feature>
<evidence type="ECO:0000256" key="6">
    <source>
        <dbReference type="SAM" id="Phobius"/>
    </source>
</evidence>
<dbReference type="Pfam" id="PF00002">
    <property type="entry name" value="7tm_2"/>
    <property type="match status" value="1"/>
</dbReference>
<feature type="domain" description="G-protein coupled receptors family 2 profile 2" evidence="7">
    <location>
        <begin position="321"/>
        <end position="511"/>
    </location>
</feature>
<evidence type="ECO:0000256" key="5">
    <source>
        <dbReference type="SAM" id="MobiDB-lite"/>
    </source>
</evidence>
<feature type="transmembrane region" description="Helical" evidence="6">
    <location>
        <begin position="358"/>
        <end position="378"/>
    </location>
</feature>
<organism evidence="8 9">
    <name type="scientific">Fasciolopsis buskii</name>
    <dbReference type="NCBI Taxonomy" id="27845"/>
    <lineage>
        <taxon>Eukaryota</taxon>
        <taxon>Metazoa</taxon>
        <taxon>Spiralia</taxon>
        <taxon>Lophotrochozoa</taxon>
        <taxon>Platyhelminthes</taxon>
        <taxon>Trematoda</taxon>
        <taxon>Digenea</taxon>
        <taxon>Plagiorchiida</taxon>
        <taxon>Echinostomata</taxon>
        <taxon>Echinostomatoidea</taxon>
        <taxon>Fasciolidae</taxon>
        <taxon>Fasciolopsis</taxon>
    </lineage>
</organism>
<dbReference type="OrthoDB" id="8191206at2759"/>
<evidence type="ECO:0000313" key="9">
    <source>
        <dbReference type="Proteomes" id="UP000728185"/>
    </source>
</evidence>
<reference evidence="8" key="1">
    <citation type="submission" date="2019-05" db="EMBL/GenBank/DDBJ databases">
        <title>Annotation for the trematode Fasciolopsis buski.</title>
        <authorList>
            <person name="Choi Y.-J."/>
        </authorList>
    </citation>
    <scope>NUCLEOTIDE SEQUENCE</scope>
    <source>
        <strain evidence="8">HT</strain>
        <tissue evidence="8">Whole worm</tissue>
    </source>
</reference>
<dbReference type="GO" id="GO:0007166">
    <property type="term" value="P:cell surface receptor signaling pathway"/>
    <property type="evidence" value="ECO:0007669"/>
    <property type="project" value="InterPro"/>
</dbReference>
<dbReference type="InterPro" id="IPR000832">
    <property type="entry name" value="GPCR_2_secretin-like"/>
</dbReference>
<sequence>MCHRNPDWFCPHNSTYDYMVTDECPINTCIEAANRGRQLCDAGVADCENVNMTYRCRRGVPLLDECNEIGEEINLLCPRLTKDTPNLASFGSTLQRIAHNARALRQVDPDYFLGLTNVLTDDKLKSNIQSHTEEERQQIANRLLDTLAQTLDSNVEVHVHPDTEHIVPPKPQHPKVVATPLSRETTFALEATNFMDSVTTTVTATADMEPKPVSTLQKVRTASALLHMIATLARSSWKVQQMFDRGQANRNGLQFLKPKAHATCHQLQQSADNKFSQWSDELCETIVLGLHYECRCRPRGRGTFAIALVYWIGNAEIPPEHEYVITLVNYIFTSITIVALLLFLIFTRFVGVFRLDQFNIAFCLMISAIVSLIIPFVTDKQPIGCVILAIAVCFFPLAAFSWKFIFGLNTLILIVAPQSRYHDLVSRHRHCVPLVWIGYIIPAVIVGVWFGYAEKVHTQKLHLLVLTQLMLTLGIPYIAIYIQFLDPYTTLIVVPVAMALTAVLMFLLVAVIDEENRQLLQSFIRTHFTRTTSVPPSGPGSQGSQLHRKISHGQDGYLGSTQNSPTNRPFTPGKRVNGRWFPSARSPVKADSDPQTTERTKLNGARGNGHNGGPVHSETGNAELTFEPGWLHRYPATAALTTTSSETQQSNPSVALPSFVQADNGPPASGVGRGNGLYKTDSSADGATGYF</sequence>
<feature type="region of interest" description="Disordered" evidence="5">
    <location>
        <begin position="641"/>
        <end position="691"/>
    </location>
</feature>
<evidence type="ECO:0000256" key="1">
    <source>
        <dbReference type="ARBA" id="ARBA00004141"/>
    </source>
</evidence>
<keyword evidence="3 6" id="KW-1133">Transmembrane helix</keyword>
<proteinExistence type="predicted"/>
<feature type="compositionally biased region" description="Low complexity" evidence="5">
    <location>
        <begin position="641"/>
        <end position="650"/>
    </location>
</feature>
<dbReference type="EMBL" id="LUCM01005181">
    <property type="protein sequence ID" value="KAA0193209.1"/>
    <property type="molecule type" value="Genomic_DNA"/>
</dbReference>
<evidence type="ECO:0000313" key="8">
    <source>
        <dbReference type="EMBL" id="KAA0193209.1"/>
    </source>
</evidence>
<gene>
    <name evidence="8" type="ORF">FBUS_03610</name>
</gene>
<keyword evidence="2 6" id="KW-0812">Transmembrane</keyword>
<feature type="transmembrane region" description="Helical" evidence="6">
    <location>
        <begin position="464"/>
        <end position="484"/>
    </location>
</feature>
<comment type="subcellular location">
    <subcellularLocation>
        <location evidence="1">Membrane</location>
        <topology evidence="1">Multi-pass membrane protein</topology>
    </subcellularLocation>
</comment>
<protein>
    <submittedName>
        <fullName evidence="8">Cadherin EGF LAG seven pass G type receptor</fullName>
    </submittedName>
</protein>
<feature type="region of interest" description="Disordered" evidence="5">
    <location>
        <begin position="531"/>
        <end position="620"/>
    </location>
</feature>
<dbReference type="Gene3D" id="1.20.1070.10">
    <property type="entry name" value="Rhodopsin 7-helix transmembrane proteins"/>
    <property type="match status" value="1"/>
</dbReference>
<dbReference type="Proteomes" id="UP000728185">
    <property type="component" value="Unassembled WGS sequence"/>
</dbReference>
<dbReference type="GO" id="GO:0005886">
    <property type="term" value="C:plasma membrane"/>
    <property type="evidence" value="ECO:0007669"/>
    <property type="project" value="TreeGrafter"/>
</dbReference>
<evidence type="ECO:0000256" key="2">
    <source>
        <dbReference type="ARBA" id="ARBA00022692"/>
    </source>
</evidence>
<feature type="compositionally biased region" description="Basic and acidic residues" evidence="5">
    <location>
        <begin position="588"/>
        <end position="601"/>
    </location>
</feature>